<dbReference type="InterPro" id="IPR044922">
    <property type="entry name" value="DUF2063_N_sf"/>
</dbReference>
<accession>A0ABY6B394</accession>
<evidence type="ECO:0000313" key="3">
    <source>
        <dbReference type="Proteomes" id="UP001064933"/>
    </source>
</evidence>
<dbReference type="Pfam" id="PF09836">
    <property type="entry name" value="DUF2063"/>
    <property type="match status" value="1"/>
</dbReference>
<keyword evidence="3" id="KW-1185">Reference proteome</keyword>
<dbReference type="Proteomes" id="UP001064933">
    <property type="component" value="Chromosome"/>
</dbReference>
<reference evidence="2" key="1">
    <citation type="submission" date="2022-10" db="EMBL/GenBank/DDBJ databases">
        <title>Characterization and whole genome sequencing of a new Roseateles species, isolated from fresh water.</title>
        <authorList>
            <person name="Guliayeva D.Y."/>
            <person name="Akhremchuk A.E."/>
            <person name="Sikolenko M.A."/>
            <person name="Valentovich L.N."/>
            <person name="Sidarenka A.V."/>
        </authorList>
    </citation>
    <scope>NUCLEOTIDE SEQUENCE</scope>
    <source>
        <strain evidence="2">BIM B-1768</strain>
    </source>
</reference>
<evidence type="ECO:0000259" key="1">
    <source>
        <dbReference type="Pfam" id="PF09836"/>
    </source>
</evidence>
<dbReference type="EMBL" id="CP104562">
    <property type="protein sequence ID" value="UXH79659.1"/>
    <property type="molecule type" value="Genomic_DNA"/>
</dbReference>
<feature type="domain" description="Putative DNA-binding" evidence="1">
    <location>
        <begin position="7"/>
        <end position="96"/>
    </location>
</feature>
<proteinExistence type="predicted"/>
<dbReference type="Gene3D" id="1.10.150.690">
    <property type="entry name" value="DUF2063"/>
    <property type="match status" value="1"/>
</dbReference>
<organism evidence="2 3">
    <name type="scientific">Roseateles amylovorans</name>
    <dbReference type="NCBI Taxonomy" id="2978473"/>
    <lineage>
        <taxon>Bacteria</taxon>
        <taxon>Pseudomonadati</taxon>
        <taxon>Pseudomonadota</taxon>
        <taxon>Betaproteobacteria</taxon>
        <taxon>Burkholderiales</taxon>
        <taxon>Sphaerotilaceae</taxon>
        <taxon>Roseateles</taxon>
    </lineage>
</organism>
<keyword evidence="2" id="KW-0238">DNA-binding</keyword>
<dbReference type="RefSeq" id="WP_261759479.1">
    <property type="nucleotide sequence ID" value="NZ_CP104562.2"/>
</dbReference>
<evidence type="ECO:0000313" key="2">
    <source>
        <dbReference type="EMBL" id="UXH79659.1"/>
    </source>
</evidence>
<sequence>MTLETLQAEFQALLLDQPQQFAAAVRPGGIGVERRLAIYHQAYRARLVETLLDSYGHTAAYLGDQAFEREARAYLMAHPSSQPSLRWFGAAFPAWLAERHPQDLDIAELAALDWALREAFDAADAQALTPADLAALPAEAWATVGFGLPPSYRRLRLSHNTLAIWQALDQDETPPSAEPLVQALDVLIWRRGSSPHFRSLGTLEAAALDALAQGQSFAALCEALSERFPDSNLVSEVGGLLRRWVEEGLLAGLTGAR</sequence>
<dbReference type="GO" id="GO:0003677">
    <property type="term" value="F:DNA binding"/>
    <property type="evidence" value="ECO:0007669"/>
    <property type="project" value="UniProtKB-KW"/>
</dbReference>
<gene>
    <name evidence="2" type="ORF">N4261_07025</name>
</gene>
<name>A0ABY6B394_9BURK</name>
<dbReference type="InterPro" id="IPR018640">
    <property type="entry name" value="DUF2063"/>
</dbReference>
<protein>
    <submittedName>
        <fullName evidence="2">DNA-binding domain-containing protein</fullName>
    </submittedName>
</protein>